<proteinExistence type="predicted"/>
<reference evidence="2" key="1">
    <citation type="journal article" date="2022" name="bioRxiv">
        <title>Sequencing and chromosome-scale assembly of the giantPleurodeles waltlgenome.</title>
        <authorList>
            <person name="Brown T."/>
            <person name="Elewa A."/>
            <person name="Iarovenko S."/>
            <person name="Subramanian E."/>
            <person name="Araus A.J."/>
            <person name="Petzold A."/>
            <person name="Susuki M."/>
            <person name="Suzuki K.-i.T."/>
            <person name="Hayashi T."/>
            <person name="Toyoda A."/>
            <person name="Oliveira C."/>
            <person name="Osipova E."/>
            <person name="Leigh N.D."/>
            <person name="Simon A."/>
            <person name="Yun M.H."/>
        </authorList>
    </citation>
    <scope>NUCLEOTIDE SEQUENCE</scope>
    <source>
        <strain evidence="2">20211129_DDA</strain>
        <tissue evidence="2">Liver</tissue>
    </source>
</reference>
<dbReference type="Proteomes" id="UP001066276">
    <property type="component" value="Chromosome 6"/>
</dbReference>
<gene>
    <name evidence="2" type="ORF">NDU88_009684</name>
</gene>
<protein>
    <submittedName>
        <fullName evidence="2">Uncharacterized protein</fullName>
    </submittedName>
</protein>
<feature type="compositionally biased region" description="Basic and acidic residues" evidence="1">
    <location>
        <begin position="44"/>
        <end position="54"/>
    </location>
</feature>
<accession>A0AAV7QY86</accession>
<dbReference type="AlphaFoldDB" id="A0AAV7QY86"/>
<evidence type="ECO:0000313" key="3">
    <source>
        <dbReference type="Proteomes" id="UP001066276"/>
    </source>
</evidence>
<dbReference type="EMBL" id="JANPWB010000010">
    <property type="protein sequence ID" value="KAJ1143375.1"/>
    <property type="molecule type" value="Genomic_DNA"/>
</dbReference>
<sequence>MPHVHQLDTGASPYQQEELMLKGGDPSGRQELRRKAQSSLEAAPAKHLEAPRDPQDCQRRFTVCVLHAGTPHLGSISRGAVASVCFHLLARERRDQISGDGALATKLLGPQPRYNPKQGNHEIL</sequence>
<keyword evidence="3" id="KW-1185">Reference proteome</keyword>
<name>A0AAV7QY86_PLEWA</name>
<evidence type="ECO:0000256" key="1">
    <source>
        <dbReference type="SAM" id="MobiDB-lite"/>
    </source>
</evidence>
<organism evidence="2 3">
    <name type="scientific">Pleurodeles waltl</name>
    <name type="common">Iberian ribbed newt</name>
    <dbReference type="NCBI Taxonomy" id="8319"/>
    <lineage>
        <taxon>Eukaryota</taxon>
        <taxon>Metazoa</taxon>
        <taxon>Chordata</taxon>
        <taxon>Craniata</taxon>
        <taxon>Vertebrata</taxon>
        <taxon>Euteleostomi</taxon>
        <taxon>Amphibia</taxon>
        <taxon>Batrachia</taxon>
        <taxon>Caudata</taxon>
        <taxon>Salamandroidea</taxon>
        <taxon>Salamandridae</taxon>
        <taxon>Pleurodelinae</taxon>
        <taxon>Pleurodeles</taxon>
    </lineage>
</organism>
<feature type="region of interest" description="Disordered" evidence="1">
    <location>
        <begin position="1"/>
        <end position="54"/>
    </location>
</feature>
<comment type="caution">
    <text evidence="2">The sequence shown here is derived from an EMBL/GenBank/DDBJ whole genome shotgun (WGS) entry which is preliminary data.</text>
</comment>
<evidence type="ECO:0000313" key="2">
    <source>
        <dbReference type="EMBL" id="KAJ1143375.1"/>
    </source>
</evidence>